<proteinExistence type="predicted"/>
<accession>A0A4C1ZS35</accession>
<dbReference type="EMBL" id="BGZK01002157">
    <property type="protein sequence ID" value="GBP91306.1"/>
    <property type="molecule type" value="Genomic_DNA"/>
</dbReference>
<evidence type="ECO:0000313" key="2">
    <source>
        <dbReference type="Proteomes" id="UP000299102"/>
    </source>
</evidence>
<evidence type="ECO:0000313" key="1">
    <source>
        <dbReference type="EMBL" id="GBP91306.1"/>
    </source>
</evidence>
<dbReference type="AlphaFoldDB" id="A0A4C1ZS35"/>
<keyword evidence="2" id="KW-1185">Reference proteome</keyword>
<gene>
    <name evidence="1" type="ORF">EVAR_96506_1</name>
</gene>
<name>A0A4C1ZS35_EUMVA</name>
<reference evidence="1 2" key="1">
    <citation type="journal article" date="2019" name="Commun. Biol.">
        <title>The bagworm genome reveals a unique fibroin gene that provides high tensile strength.</title>
        <authorList>
            <person name="Kono N."/>
            <person name="Nakamura H."/>
            <person name="Ohtoshi R."/>
            <person name="Tomita M."/>
            <person name="Numata K."/>
            <person name="Arakawa K."/>
        </authorList>
    </citation>
    <scope>NUCLEOTIDE SEQUENCE [LARGE SCALE GENOMIC DNA]</scope>
</reference>
<comment type="caution">
    <text evidence="1">The sequence shown here is derived from an EMBL/GenBank/DDBJ whole genome shotgun (WGS) entry which is preliminary data.</text>
</comment>
<dbReference type="Proteomes" id="UP000299102">
    <property type="component" value="Unassembled WGS sequence"/>
</dbReference>
<protein>
    <submittedName>
        <fullName evidence="1">Uncharacterized protein</fullName>
    </submittedName>
</protein>
<organism evidence="1 2">
    <name type="scientific">Eumeta variegata</name>
    <name type="common">Bagworm moth</name>
    <name type="synonym">Eumeta japonica</name>
    <dbReference type="NCBI Taxonomy" id="151549"/>
    <lineage>
        <taxon>Eukaryota</taxon>
        <taxon>Metazoa</taxon>
        <taxon>Ecdysozoa</taxon>
        <taxon>Arthropoda</taxon>
        <taxon>Hexapoda</taxon>
        <taxon>Insecta</taxon>
        <taxon>Pterygota</taxon>
        <taxon>Neoptera</taxon>
        <taxon>Endopterygota</taxon>
        <taxon>Lepidoptera</taxon>
        <taxon>Glossata</taxon>
        <taxon>Ditrysia</taxon>
        <taxon>Tineoidea</taxon>
        <taxon>Psychidae</taxon>
        <taxon>Oiketicinae</taxon>
        <taxon>Eumeta</taxon>
    </lineage>
</organism>
<sequence length="259" mass="28104">MEDSGCNMQDGSVQMQKYGLVSHEGAARAKGAVLMEPYEHKPAVLCDHHKRAAQGRSYAYEDSATDVGLHIKEEVETTDELMMKQELDIDLMVLPPASPRTSPSSLCPIHLQANRCHAPAPAQRRTQPDSALFSSAGERRMSIAPLTTLASRSYAAVTPTLRSTARSPARASVEYARTRVFLVSISIRRRPSSRVVRTSIASGANPCAALRQYSLNNSNRVGLRLEGEELRADRGQDETCASISAARDTAAAARARRAG</sequence>